<accession>A0A2S2NVP6</accession>
<protein>
    <submittedName>
        <fullName evidence="2">Uncharacterized protein</fullName>
    </submittedName>
</protein>
<organism evidence="2">
    <name type="scientific">Schizaphis graminum</name>
    <name type="common">Green bug aphid</name>
    <dbReference type="NCBI Taxonomy" id="13262"/>
    <lineage>
        <taxon>Eukaryota</taxon>
        <taxon>Metazoa</taxon>
        <taxon>Ecdysozoa</taxon>
        <taxon>Arthropoda</taxon>
        <taxon>Hexapoda</taxon>
        <taxon>Insecta</taxon>
        <taxon>Pterygota</taxon>
        <taxon>Neoptera</taxon>
        <taxon>Paraneoptera</taxon>
        <taxon>Hemiptera</taxon>
        <taxon>Sternorrhyncha</taxon>
        <taxon>Aphidomorpha</taxon>
        <taxon>Aphidoidea</taxon>
        <taxon>Aphididae</taxon>
        <taxon>Aphidini</taxon>
        <taxon>Schizaphis</taxon>
    </lineage>
</organism>
<gene>
    <name evidence="2" type="ORF">g.102913</name>
</gene>
<dbReference type="AlphaFoldDB" id="A0A2S2NVP6"/>
<proteinExistence type="predicted"/>
<name>A0A2S2NVP6_SCHGA</name>
<keyword evidence="1" id="KW-0472">Membrane</keyword>
<keyword evidence="1" id="KW-0812">Transmembrane</keyword>
<dbReference type="EMBL" id="GGMR01008513">
    <property type="protein sequence ID" value="MBY21132.1"/>
    <property type="molecule type" value="Transcribed_RNA"/>
</dbReference>
<sequence length="142" mass="15543">MCADPSRVIGPPAVQCRRAPTAAAGGTPRDGPSAAADVSCCPVRARRARERERAVFIPHTEHVHGQHYIMCGVCECARGIIEYTDLRLLLSTAATAVAVIILYALLFTSLPIRTVPHTRRYNMRARSLPCSGHRGIETLMYM</sequence>
<evidence type="ECO:0000313" key="2">
    <source>
        <dbReference type="EMBL" id="MBY21132.1"/>
    </source>
</evidence>
<reference evidence="2" key="1">
    <citation type="submission" date="2018-04" db="EMBL/GenBank/DDBJ databases">
        <title>Transcriptome of Schizaphis graminum biotype I.</title>
        <authorList>
            <person name="Scully E.D."/>
            <person name="Geib S.M."/>
            <person name="Palmer N.A."/>
            <person name="Koch K."/>
            <person name="Bradshaw J."/>
            <person name="Heng-Moss T."/>
            <person name="Sarath G."/>
        </authorList>
    </citation>
    <scope>NUCLEOTIDE SEQUENCE</scope>
</reference>
<evidence type="ECO:0000256" key="1">
    <source>
        <dbReference type="SAM" id="Phobius"/>
    </source>
</evidence>
<feature type="transmembrane region" description="Helical" evidence="1">
    <location>
        <begin position="88"/>
        <end position="110"/>
    </location>
</feature>
<keyword evidence="1" id="KW-1133">Transmembrane helix</keyword>